<dbReference type="InterPro" id="IPR050309">
    <property type="entry name" value="Type-B_Carboxylest/Lipase"/>
</dbReference>
<dbReference type="Gene3D" id="3.40.50.1820">
    <property type="entry name" value="alpha/beta hydrolase"/>
    <property type="match status" value="1"/>
</dbReference>
<name>A0A518RJD0_9SPHN</name>
<feature type="domain" description="Carboxylesterase type B" evidence="2">
    <location>
        <begin position="23"/>
        <end position="497"/>
    </location>
</feature>
<feature type="signal peptide" evidence="1">
    <location>
        <begin position="1"/>
        <end position="21"/>
    </location>
</feature>
<keyword evidence="4" id="KW-1185">Reference proteome</keyword>
<dbReference type="Proteomes" id="UP000318055">
    <property type="component" value="Chromosome"/>
</dbReference>
<dbReference type="InterPro" id="IPR029058">
    <property type="entry name" value="AB_hydrolase_fold"/>
</dbReference>
<dbReference type="RefSeq" id="WP_145849028.1">
    <property type="nucleotide sequence ID" value="NZ_CP042239.1"/>
</dbReference>
<dbReference type="KEGG" id="ssua:FPZ54_17105"/>
<feature type="chain" id="PRO_5022006438" evidence="1">
    <location>
        <begin position="22"/>
        <end position="543"/>
    </location>
</feature>
<dbReference type="PANTHER" id="PTHR11559">
    <property type="entry name" value="CARBOXYLESTERASE"/>
    <property type="match status" value="1"/>
</dbReference>
<evidence type="ECO:0000259" key="2">
    <source>
        <dbReference type="Pfam" id="PF00135"/>
    </source>
</evidence>
<dbReference type="AlphaFoldDB" id="A0A518RJD0"/>
<evidence type="ECO:0000256" key="1">
    <source>
        <dbReference type="SAM" id="SignalP"/>
    </source>
</evidence>
<evidence type="ECO:0000313" key="4">
    <source>
        <dbReference type="Proteomes" id="UP000318055"/>
    </source>
</evidence>
<accession>A0A518RJD0</accession>
<dbReference type="EMBL" id="CP042239">
    <property type="protein sequence ID" value="QDX27553.1"/>
    <property type="molecule type" value="Genomic_DNA"/>
</dbReference>
<evidence type="ECO:0000313" key="3">
    <source>
        <dbReference type="EMBL" id="QDX27553.1"/>
    </source>
</evidence>
<dbReference type="Pfam" id="PF00135">
    <property type="entry name" value="COesterase"/>
    <property type="match status" value="1"/>
</dbReference>
<reference evidence="3 4" key="1">
    <citation type="submission" date="2019-07" db="EMBL/GenBank/DDBJ databases">
        <title>Sphingomonas alkalisoli sp. nov., isolated from rhizosphere soil of Suaedae salsa.</title>
        <authorList>
            <person name="Zhang H."/>
            <person name="Xu L."/>
            <person name="Zhang J.-X."/>
            <person name="Sun J.-Q."/>
        </authorList>
    </citation>
    <scope>NUCLEOTIDE SEQUENCE [LARGE SCALE GENOMIC DNA]</scope>
    <source>
        <strain evidence="3 4">XS-10</strain>
    </source>
</reference>
<dbReference type="OrthoDB" id="9775851at2"/>
<sequence length="543" mass="58045">MRTLFAAALAAWMLIAAPARAEAPVVQAPAGAVEGVTQNGVRIFRGIPFAAPPVGPRRWKPPAAAEKWEGVRKATAFGPACVQPRNRNAGIYTNPLDKVSEDCLTLNIWAPEGAKDLPVFVWIHGGALVAGYSHETMYDGARMAARGDVIVVSINYRLGILGYLAHPELSAESAEGISGNYGLLDQIAALKWVQRNIASFGGDPGNVTAAGESAGALSVMYLMASPRAQGLFHKAVAQSAYMITTPELKQGRHGLPSAEAAGTQIMGVVGAADLAALRAMDAEKLTVEAATKGYGPWGTVDGKVLTRQLVETWDRGEQAKVPVLVGFNSGEIRSLPVLLPPAPANAAAYEDAIRARYGDLADYFLRLYPSDTVKESMLAATRDALYGWTSMRLAIGQTAIGQSAYLYLFDHGYPAAAQYGLHAFHAAEIPYVFGTAGQTPPYWPKIPDGVVDRRLSDAMLTYWASFARTGAPKAEGQPDWQAYGKDGNYMGFADKPQPGTRLMPGMFALHEAAVCRRRAAGDQPWNWNTGIISPVLNKATGCR</sequence>
<protein>
    <submittedName>
        <fullName evidence="3">Carboxylesterase family protein</fullName>
    </submittedName>
</protein>
<gene>
    <name evidence="3" type="ORF">FPZ54_17105</name>
</gene>
<keyword evidence="1" id="KW-0732">Signal</keyword>
<dbReference type="InterPro" id="IPR002018">
    <property type="entry name" value="CarbesteraseB"/>
</dbReference>
<dbReference type="PROSITE" id="PS00941">
    <property type="entry name" value="CARBOXYLESTERASE_B_2"/>
    <property type="match status" value="1"/>
</dbReference>
<proteinExistence type="predicted"/>
<dbReference type="SUPFAM" id="SSF53474">
    <property type="entry name" value="alpha/beta-Hydrolases"/>
    <property type="match status" value="1"/>
</dbReference>
<organism evidence="3 4">
    <name type="scientific">Sphingomonas suaedae</name>
    <dbReference type="NCBI Taxonomy" id="2599297"/>
    <lineage>
        <taxon>Bacteria</taxon>
        <taxon>Pseudomonadati</taxon>
        <taxon>Pseudomonadota</taxon>
        <taxon>Alphaproteobacteria</taxon>
        <taxon>Sphingomonadales</taxon>
        <taxon>Sphingomonadaceae</taxon>
        <taxon>Sphingomonas</taxon>
    </lineage>
</organism>
<dbReference type="InterPro" id="IPR019819">
    <property type="entry name" value="Carboxylesterase_B_CS"/>
</dbReference>